<keyword evidence="1" id="KW-1133">Transmembrane helix</keyword>
<dbReference type="Proteomes" id="UP001155280">
    <property type="component" value="Unassembled WGS sequence"/>
</dbReference>
<comment type="caution">
    <text evidence="2">The sequence shown here is derived from an EMBL/GenBank/DDBJ whole genome shotgun (WGS) entry which is preliminary data.</text>
</comment>
<keyword evidence="1" id="KW-0472">Membrane</keyword>
<evidence type="ECO:0000313" key="3">
    <source>
        <dbReference type="Proteomes" id="UP001155280"/>
    </source>
</evidence>
<evidence type="ECO:0000313" key="2">
    <source>
        <dbReference type="EMBL" id="MCP9200492.1"/>
    </source>
</evidence>
<organism evidence="2 3">
    <name type="scientific">Christiangramia oceanisediminis</name>
    <dbReference type="NCBI Taxonomy" id="2920386"/>
    <lineage>
        <taxon>Bacteria</taxon>
        <taxon>Pseudomonadati</taxon>
        <taxon>Bacteroidota</taxon>
        <taxon>Flavobacteriia</taxon>
        <taxon>Flavobacteriales</taxon>
        <taxon>Flavobacteriaceae</taxon>
        <taxon>Christiangramia</taxon>
    </lineage>
</organism>
<name>A0A9X2KY56_9FLAO</name>
<evidence type="ECO:0000256" key="1">
    <source>
        <dbReference type="SAM" id="Phobius"/>
    </source>
</evidence>
<reference evidence="2" key="1">
    <citation type="submission" date="2022-07" db="EMBL/GenBank/DDBJ databases">
        <title>Gramela sediminis sp. nov., isolated from deep-sea sediment of the Indian Ocean.</title>
        <authorList>
            <person name="Shi H."/>
        </authorList>
    </citation>
    <scope>NUCLEOTIDE SEQUENCE</scope>
    <source>
        <strain evidence="2">GC03-9</strain>
    </source>
</reference>
<protein>
    <submittedName>
        <fullName evidence="2">Uncharacterized protein</fullName>
    </submittedName>
</protein>
<accession>A0A9X2KY56</accession>
<proteinExistence type="predicted"/>
<keyword evidence="3" id="KW-1185">Reference proteome</keyword>
<dbReference type="RefSeq" id="WP_241551278.1">
    <property type="nucleotide sequence ID" value="NZ_JANCNS010000002.1"/>
</dbReference>
<keyword evidence="1" id="KW-0812">Transmembrane</keyword>
<sequence>MSLNAPISIFLSLMFMAKLFLVDASFMQVLSGGEIRIEKAYCKKKTSISENNRAAAFVAETNTNNFSLELLSSCTPQFNFFIAGWDFGYSEPIRATDDLHTSRLSYLYLEKHSPPPKIG</sequence>
<dbReference type="AlphaFoldDB" id="A0A9X2KY56"/>
<dbReference type="EMBL" id="JANCNS010000002">
    <property type="protein sequence ID" value="MCP9200492.1"/>
    <property type="molecule type" value="Genomic_DNA"/>
</dbReference>
<feature type="transmembrane region" description="Helical" evidence="1">
    <location>
        <begin position="6"/>
        <end position="26"/>
    </location>
</feature>
<gene>
    <name evidence="2" type="ORF">MKO06_11265</name>
</gene>